<feature type="region of interest" description="Disordered" evidence="1">
    <location>
        <begin position="272"/>
        <end position="292"/>
    </location>
</feature>
<feature type="compositionally biased region" description="Acidic residues" evidence="1">
    <location>
        <begin position="180"/>
        <end position="203"/>
    </location>
</feature>
<evidence type="ECO:0000256" key="1">
    <source>
        <dbReference type="SAM" id="MobiDB-lite"/>
    </source>
</evidence>
<evidence type="ECO:0000313" key="4">
    <source>
        <dbReference type="Proteomes" id="UP001069090"/>
    </source>
</evidence>
<dbReference type="InterPro" id="IPR011723">
    <property type="entry name" value="Znf/thioredoxin_put"/>
</dbReference>
<sequence>MSSRVTQCPKCQTSFRVTDAQLDIANGAVRCGSCLHIFNAPDHWLGENKPAASSEAIPATSIDDSFDDLDDDDFLIGDDIDTEQLFADDEETESPSAASEQDDSDELIFVDDDEPESLIETADDDELIFDNTSQQPLLEPDDETLFAEQDFELDSHLSDSFLDMDSWESSPSAVFKDLDENGDEDDSSEDDWAEKLLEEDEDEPAPKPKPAFDLHPEMLEESIASVSKPGPELDPDLVALLNEAPENNYDLHSQSLTGEHDSVDEADLAPQPSSFAAGDRIGHAPAQGKPLLSNIEPEPVEIASSTISQNSYRWLWRAAILVAALGLPAQYIQYNFDSLARHQQYRPLFQTLCQVSGCQLPALHDIGLIRSSNLMVRSHPKAQNALVVDAMMTNLASFQQPFPLLELQFTDIDGQIIAGRRFSPSDYLAGELTGRSMMPAKQPIHISLDIIDPGSAAVNYQLRFLPQ</sequence>
<dbReference type="RefSeq" id="WP_258331565.1">
    <property type="nucleotide sequence ID" value="NZ_JAPTGG010000007.1"/>
</dbReference>
<dbReference type="Pfam" id="PF13719">
    <property type="entry name" value="Zn_ribbon_5"/>
    <property type="match status" value="1"/>
</dbReference>
<comment type="caution">
    <text evidence="3">The sequence shown here is derived from an EMBL/GenBank/DDBJ whole genome shotgun (WGS) entry which is preliminary data.</text>
</comment>
<organism evidence="3 4">
    <name type="scientific">Dasania phycosphaerae</name>
    <dbReference type="NCBI Taxonomy" id="2950436"/>
    <lineage>
        <taxon>Bacteria</taxon>
        <taxon>Pseudomonadati</taxon>
        <taxon>Pseudomonadota</taxon>
        <taxon>Gammaproteobacteria</taxon>
        <taxon>Cellvibrionales</taxon>
        <taxon>Spongiibacteraceae</taxon>
        <taxon>Dasania</taxon>
    </lineage>
</organism>
<feature type="region of interest" description="Disordered" evidence="1">
    <location>
        <begin position="173"/>
        <end position="213"/>
    </location>
</feature>
<dbReference type="EMBL" id="JAPTGG010000007">
    <property type="protein sequence ID" value="MCZ0865417.1"/>
    <property type="molecule type" value="Genomic_DNA"/>
</dbReference>
<protein>
    <submittedName>
        <fullName evidence="3">DUF3426 domain-containing protein</fullName>
    </submittedName>
</protein>
<dbReference type="InterPro" id="IPR021834">
    <property type="entry name" value="DUF3426"/>
</dbReference>
<feature type="compositionally biased region" description="Basic and acidic residues" evidence="1">
    <location>
        <begin position="204"/>
        <end position="213"/>
    </location>
</feature>
<name>A0A9J6RM71_9GAMM</name>
<keyword evidence="4" id="KW-1185">Reference proteome</keyword>
<dbReference type="Proteomes" id="UP001069090">
    <property type="component" value="Unassembled WGS sequence"/>
</dbReference>
<reference evidence="3 4" key="1">
    <citation type="submission" date="2022-12" db="EMBL/GenBank/DDBJ databases">
        <title>Dasania phycosphaerae sp. nov., isolated from particulate material of the south coast of Korea.</title>
        <authorList>
            <person name="Jiang Y."/>
        </authorList>
    </citation>
    <scope>NUCLEOTIDE SEQUENCE [LARGE SCALE GENOMIC DNA]</scope>
    <source>
        <strain evidence="3 4">GY-19</strain>
    </source>
</reference>
<feature type="region of interest" description="Disordered" evidence="1">
    <location>
        <begin position="87"/>
        <end position="108"/>
    </location>
</feature>
<dbReference type="NCBIfam" id="TIGR02098">
    <property type="entry name" value="MJ0042_CXXC"/>
    <property type="match status" value="1"/>
</dbReference>
<gene>
    <name evidence="3" type="ORF">O0V09_09405</name>
</gene>
<dbReference type="Pfam" id="PF11906">
    <property type="entry name" value="DUF3426"/>
    <property type="match status" value="1"/>
</dbReference>
<accession>A0A9J6RM71</accession>
<feature type="domain" description="Zinc finger/thioredoxin putative" evidence="2">
    <location>
        <begin position="6"/>
        <end position="40"/>
    </location>
</feature>
<dbReference type="AlphaFoldDB" id="A0A9J6RM71"/>
<evidence type="ECO:0000259" key="2">
    <source>
        <dbReference type="Pfam" id="PF13719"/>
    </source>
</evidence>
<evidence type="ECO:0000313" key="3">
    <source>
        <dbReference type="EMBL" id="MCZ0865417.1"/>
    </source>
</evidence>
<proteinExistence type="predicted"/>